<evidence type="ECO:0000313" key="7">
    <source>
        <dbReference type="Proteomes" id="UP000479132"/>
    </source>
</evidence>
<dbReference type="AlphaFoldDB" id="A0A6M1TCE1"/>
<name>A0A6M1TCE1_9BACT</name>
<keyword evidence="7" id="KW-1185">Reference proteome</keyword>
<dbReference type="InterPro" id="IPR009056">
    <property type="entry name" value="Cyt_c-like_dom"/>
</dbReference>
<gene>
    <name evidence="6" type="ORF">G3569_16875</name>
</gene>
<evidence type="ECO:0000256" key="2">
    <source>
        <dbReference type="ARBA" id="ARBA00022723"/>
    </source>
</evidence>
<dbReference type="GO" id="GO:0046872">
    <property type="term" value="F:metal ion binding"/>
    <property type="evidence" value="ECO:0007669"/>
    <property type="project" value="UniProtKB-KW"/>
</dbReference>
<keyword evidence="3 4" id="KW-0408">Iron</keyword>
<dbReference type="Pfam" id="PF13442">
    <property type="entry name" value="Cytochrome_CBB3"/>
    <property type="match status" value="1"/>
</dbReference>
<dbReference type="SUPFAM" id="SSF46626">
    <property type="entry name" value="Cytochrome c"/>
    <property type="match status" value="1"/>
</dbReference>
<dbReference type="PROSITE" id="PS51257">
    <property type="entry name" value="PROKAR_LIPOPROTEIN"/>
    <property type="match status" value="1"/>
</dbReference>
<dbReference type="Gene3D" id="1.10.760.10">
    <property type="entry name" value="Cytochrome c-like domain"/>
    <property type="match status" value="1"/>
</dbReference>
<dbReference type="EMBL" id="JAALLS010000031">
    <property type="protein sequence ID" value="NGP90033.1"/>
    <property type="molecule type" value="Genomic_DNA"/>
</dbReference>
<evidence type="ECO:0000313" key="6">
    <source>
        <dbReference type="EMBL" id="NGP90033.1"/>
    </source>
</evidence>
<accession>A0A6M1TCE1</accession>
<feature type="domain" description="Cytochrome c" evidence="5">
    <location>
        <begin position="42"/>
        <end position="136"/>
    </location>
</feature>
<comment type="caution">
    <text evidence="6">The sequence shown here is derived from an EMBL/GenBank/DDBJ whole genome shotgun (WGS) entry which is preliminary data.</text>
</comment>
<keyword evidence="1 4" id="KW-0349">Heme</keyword>
<dbReference type="Proteomes" id="UP000479132">
    <property type="component" value="Unassembled WGS sequence"/>
</dbReference>
<dbReference type="PROSITE" id="PS51007">
    <property type="entry name" value="CYTC"/>
    <property type="match status" value="1"/>
</dbReference>
<dbReference type="GO" id="GO:0009055">
    <property type="term" value="F:electron transfer activity"/>
    <property type="evidence" value="ECO:0007669"/>
    <property type="project" value="InterPro"/>
</dbReference>
<reference evidence="6 7" key="1">
    <citation type="submission" date="2020-02" db="EMBL/GenBank/DDBJ databases">
        <title>Aliifodinibius halophilus 2W32, complete genome.</title>
        <authorList>
            <person name="Li Y."/>
            <person name="Wu S."/>
        </authorList>
    </citation>
    <scope>NUCLEOTIDE SEQUENCE [LARGE SCALE GENOMIC DNA]</scope>
    <source>
        <strain evidence="6 7">2W32</strain>
    </source>
</reference>
<sequence length="153" mass="17363">MQKIISVIILLFIAPAILVISCNSSEKAEPTKTIEGRWFTQKQYTLGKQVFTNNCAQCHGQHGEGTVEDWKQRNADGSFPPPPLNGSAHTWHHPFKVLMKTINKGGKRLGGTMPAFEDKLSREEKVAVIAYFQSLWDDKTYNRWVKMNARQSD</sequence>
<evidence type="ECO:0000256" key="4">
    <source>
        <dbReference type="PROSITE-ProRule" id="PRU00433"/>
    </source>
</evidence>
<dbReference type="GO" id="GO:0020037">
    <property type="term" value="F:heme binding"/>
    <property type="evidence" value="ECO:0007669"/>
    <property type="project" value="InterPro"/>
</dbReference>
<evidence type="ECO:0000256" key="1">
    <source>
        <dbReference type="ARBA" id="ARBA00022617"/>
    </source>
</evidence>
<dbReference type="PANTHER" id="PTHR35008">
    <property type="entry name" value="BLL4482 PROTEIN-RELATED"/>
    <property type="match status" value="1"/>
</dbReference>
<dbReference type="InterPro" id="IPR036909">
    <property type="entry name" value="Cyt_c-like_dom_sf"/>
</dbReference>
<dbReference type="InterPro" id="IPR051459">
    <property type="entry name" value="Cytochrome_c-type_DH"/>
</dbReference>
<organism evidence="6 7">
    <name type="scientific">Fodinibius halophilus</name>
    <dbReference type="NCBI Taxonomy" id="1736908"/>
    <lineage>
        <taxon>Bacteria</taxon>
        <taxon>Pseudomonadati</taxon>
        <taxon>Balneolota</taxon>
        <taxon>Balneolia</taxon>
        <taxon>Balneolales</taxon>
        <taxon>Balneolaceae</taxon>
        <taxon>Fodinibius</taxon>
    </lineage>
</organism>
<proteinExistence type="predicted"/>
<keyword evidence="2 4" id="KW-0479">Metal-binding</keyword>
<dbReference type="PANTHER" id="PTHR35008:SF8">
    <property type="entry name" value="ALCOHOL DEHYDROGENASE CYTOCHROME C SUBUNIT"/>
    <property type="match status" value="1"/>
</dbReference>
<evidence type="ECO:0000256" key="3">
    <source>
        <dbReference type="ARBA" id="ARBA00023004"/>
    </source>
</evidence>
<dbReference type="RefSeq" id="WP_165271262.1">
    <property type="nucleotide sequence ID" value="NZ_JAALLS010000031.1"/>
</dbReference>
<evidence type="ECO:0000259" key="5">
    <source>
        <dbReference type="PROSITE" id="PS51007"/>
    </source>
</evidence>
<protein>
    <submittedName>
        <fullName evidence="6">Cytochrome c</fullName>
    </submittedName>
</protein>